<evidence type="ECO:0000256" key="1">
    <source>
        <dbReference type="SAM" id="Phobius"/>
    </source>
</evidence>
<keyword evidence="1" id="KW-0812">Transmembrane</keyword>
<protein>
    <submittedName>
        <fullName evidence="2">Uncharacterized protein</fullName>
    </submittedName>
</protein>
<dbReference type="AlphaFoldDB" id="A0A382RVJ2"/>
<reference evidence="2" key="1">
    <citation type="submission" date="2018-05" db="EMBL/GenBank/DDBJ databases">
        <authorList>
            <person name="Lanie J.A."/>
            <person name="Ng W.-L."/>
            <person name="Kazmierczak K.M."/>
            <person name="Andrzejewski T.M."/>
            <person name="Davidsen T.M."/>
            <person name="Wayne K.J."/>
            <person name="Tettelin H."/>
            <person name="Glass J.I."/>
            <person name="Rusch D."/>
            <person name="Podicherti R."/>
            <person name="Tsui H.-C.T."/>
            <person name="Winkler M.E."/>
        </authorList>
    </citation>
    <scope>NUCLEOTIDE SEQUENCE</scope>
</reference>
<keyword evidence="1" id="KW-0472">Membrane</keyword>
<gene>
    <name evidence="2" type="ORF">METZ01_LOCUS354568</name>
</gene>
<evidence type="ECO:0000313" key="2">
    <source>
        <dbReference type="EMBL" id="SVD01714.1"/>
    </source>
</evidence>
<feature type="non-terminal residue" evidence="2">
    <location>
        <position position="29"/>
    </location>
</feature>
<accession>A0A382RVJ2</accession>
<proteinExistence type="predicted"/>
<dbReference type="EMBL" id="UINC01124513">
    <property type="protein sequence ID" value="SVD01714.1"/>
    <property type="molecule type" value="Genomic_DNA"/>
</dbReference>
<name>A0A382RVJ2_9ZZZZ</name>
<organism evidence="2">
    <name type="scientific">marine metagenome</name>
    <dbReference type="NCBI Taxonomy" id="408172"/>
    <lineage>
        <taxon>unclassified sequences</taxon>
        <taxon>metagenomes</taxon>
        <taxon>ecological metagenomes</taxon>
    </lineage>
</organism>
<sequence>MTTVFFIFIYKLDYSYFIIFIYLLIQLIL</sequence>
<keyword evidence="1" id="KW-1133">Transmembrane helix</keyword>
<feature type="transmembrane region" description="Helical" evidence="1">
    <location>
        <begin position="6"/>
        <end position="25"/>
    </location>
</feature>